<dbReference type="InterPro" id="IPR006476">
    <property type="entry name" value="CHP01589_pln"/>
</dbReference>
<evidence type="ECO:0000313" key="2">
    <source>
        <dbReference type="Proteomes" id="UP000489600"/>
    </source>
</evidence>
<dbReference type="Pfam" id="PF09713">
    <property type="entry name" value="A_thal_3526"/>
    <property type="match status" value="1"/>
</dbReference>
<dbReference type="NCBIfam" id="TIGR01589">
    <property type="entry name" value="A_thal_3526"/>
    <property type="match status" value="1"/>
</dbReference>
<dbReference type="AlphaFoldDB" id="A0A565BQW7"/>
<accession>A0A565BQW7</accession>
<proteinExistence type="predicted"/>
<organism evidence="1 2">
    <name type="scientific">Arabis nemorensis</name>
    <dbReference type="NCBI Taxonomy" id="586526"/>
    <lineage>
        <taxon>Eukaryota</taxon>
        <taxon>Viridiplantae</taxon>
        <taxon>Streptophyta</taxon>
        <taxon>Embryophyta</taxon>
        <taxon>Tracheophyta</taxon>
        <taxon>Spermatophyta</taxon>
        <taxon>Magnoliopsida</taxon>
        <taxon>eudicotyledons</taxon>
        <taxon>Gunneridae</taxon>
        <taxon>Pentapetalae</taxon>
        <taxon>rosids</taxon>
        <taxon>malvids</taxon>
        <taxon>Brassicales</taxon>
        <taxon>Brassicaceae</taxon>
        <taxon>Arabideae</taxon>
        <taxon>Arabis</taxon>
    </lineage>
</organism>
<comment type="caution">
    <text evidence="1">The sequence shown here is derived from an EMBL/GenBank/DDBJ whole genome shotgun (WGS) entry which is preliminary data.</text>
</comment>
<name>A0A565BQW7_9BRAS</name>
<sequence>MNDENVFHIPSGCKNAEEFSNYVHSKIMECLKDYKSKDATLKHLLDEYQIEHDQTNTVWDLLEIAYADFFIEYEKNRKTRENDATSSTKGIEPGFF</sequence>
<dbReference type="Proteomes" id="UP000489600">
    <property type="component" value="Unassembled WGS sequence"/>
</dbReference>
<dbReference type="EMBL" id="CABITT030000005">
    <property type="protein sequence ID" value="VVB03761.1"/>
    <property type="molecule type" value="Genomic_DNA"/>
</dbReference>
<reference evidence="1" key="1">
    <citation type="submission" date="2019-07" db="EMBL/GenBank/DDBJ databases">
        <authorList>
            <person name="Dittberner H."/>
        </authorList>
    </citation>
    <scope>NUCLEOTIDE SEQUENCE [LARGE SCALE GENOMIC DNA]</scope>
</reference>
<dbReference type="OrthoDB" id="1046061at2759"/>
<evidence type="ECO:0000313" key="1">
    <source>
        <dbReference type="EMBL" id="VVB03761.1"/>
    </source>
</evidence>
<keyword evidence="2" id="KW-1185">Reference proteome</keyword>
<protein>
    <submittedName>
        <fullName evidence="1">Uncharacterized protein</fullName>
    </submittedName>
</protein>
<gene>
    <name evidence="1" type="ORF">ANE_LOCUS14205</name>
</gene>